<dbReference type="PROSITE" id="PS51257">
    <property type="entry name" value="PROKAR_LIPOPROTEIN"/>
    <property type="match status" value="1"/>
</dbReference>
<evidence type="ECO:0000313" key="4">
    <source>
        <dbReference type="EMBL" id="AKF05203.1"/>
    </source>
</evidence>
<dbReference type="KEGG" id="samy:DB32_002352"/>
<dbReference type="SMART" id="SM00050">
    <property type="entry name" value="DISIN"/>
    <property type="match status" value="1"/>
</dbReference>
<dbReference type="AlphaFoldDB" id="A0A0F6YGY2"/>
<name>A0A0F6YGY2_9BACT</name>
<feature type="region of interest" description="Disordered" evidence="1">
    <location>
        <begin position="1065"/>
        <end position="1137"/>
    </location>
</feature>
<accession>A0A0F6YGY2</accession>
<dbReference type="InterPro" id="IPR001762">
    <property type="entry name" value="Disintegrin_dom"/>
</dbReference>
<dbReference type="OrthoDB" id="5481789at2"/>
<reference evidence="4 5" key="1">
    <citation type="submission" date="2015-03" db="EMBL/GenBank/DDBJ databases">
        <title>Genome assembly of Sandaracinus amylolyticus DSM 53668.</title>
        <authorList>
            <person name="Sharma G."/>
            <person name="Subramanian S."/>
        </authorList>
    </citation>
    <scope>NUCLEOTIDE SEQUENCE [LARGE SCALE GENOMIC DNA]</scope>
    <source>
        <strain evidence="4 5">DSM 53668</strain>
    </source>
</reference>
<evidence type="ECO:0000313" key="5">
    <source>
        <dbReference type="Proteomes" id="UP000034883"/>
    </source>
</evidence>
<feature type="compositionally biased region" description="Low complexity" evidence="1">
    <location>
        <begin position="1065"/>
        <end position="1084"/>
    </location>
</feature>
<gene>
    <name evidence="4" type="ORF">DB32_002352</name>
</gene>
<dbReference type="EMBL" id="CP011125">
    <property type="protein sequence ID" value="AKF05203.1"/>
    <property type="molecule type" value="Genomic_DNA"/>
</dbReference>
<proteinExistence type="predicted"/>
<dbReference type="Gene3D" id="4.10.70.10">
    <property type="entry name" value="Disintegrin domain"/>
    <property type="match status" value="1"/>
</dbReference>
<evidence type="ECO:0000259" key="3">
    <source>
        <dbReference type="PROSITE" id="PS50214"/>
    </source>
</evidence>
<dbReference type="PROSITE" id="PS50214">
    <property type="entry name" value="DISINTEGRIN_2"/>
    <property type="match status" value="1"/>
</dbReference>
<dbReference type="InterPro" id="IPR024038">
    <property type="entry name" value="MYXO-CTERM"/>
</dbReference>
<dbReference type="InterPro" id="IPR036436">
    <property type="entry name" value="Disintegrin_dom_sf"/>
</dbReference>
<dbReference type="STRING" id="927083.DB32_002352"/>
<evidence type="ECO:0000256" key="1">
    <source>
        <dbReference type="SAM" id="MobiDB-lite"/>
    </source>
</evidence>
<dbReference type="Proteomes" id="UP000034883">
    <property type="component" value="Chromosome"/>
</dbReference>
<feature type="domain" description="Disintegrin" evidence="3">
    <location>
        <begin position="925"/>
        <end position="1005"/>
    </location>
</feature>
<dbReference type="NCBIfam" id="TIGR03901">
    <property type="entry name" value="MYXO-CTERM"/>
    <property type="match status" value="1"/>
</dbReference>
<feature type="compositionally biased region" description="Low complexity" evidence="1">
    <location>
        <begin position="1102"/>
        <end position="1122"/>
    </location>
</feature>
<dbReference type="RefSeq" id="WP_053232466.1">
    <property type="nucleotide sequence ID" value="NZ_CP011125.1"/>
</dbReference>
<evidence type="ECO:0000256" key="2">
    <source>
        <dbReference type="SAM" id="SignalP"/>
    </source>
</evidence>
<organism evidence="4 5">
    <name type="scientific">Sandaracinus amylolyticus</name>
    <dbReference type="NCBI Taxonomy" id="927083"/>
    <lineage>
        <taxon>Bacteria</taxon>
        <taxon>Pseudomonadati</taxon>
        <taxon>Myxococcota</taxon>
        <taxon>Polyangia</taxon>
        <taxon>Polyangiales</taxon>
        <taxon>Sandaracinaceae</taxon>
        <taxon>Sandaracinus</taxon>
    </lineage>
</organism>
<sequence length="1175" mass="120203">MPRLAPAFVLLLVLACSRSLEPAPASAAPTRDDVVVLSGLEWAPYGGALSVSAPEYRARSRGASVTLEIGSARAAFATRSLRRGDLELASDDAEPQRDHDRLHLARERVVETWRAGGRVLEQSWSFEHAPPGTGPLAVTVAVSGVERATETARGIELAAAGTTILYTHGTWIDANGVRTPVPARWTGSEITLEVPADVLVRSAYPSVLDPLVGAPIAVAEATYVPNAAYHDDTHVVWNGSEYLVVTAVPGSLVRVSPSGTVLAERESPLPSRCSAAYLDQSTSRVVLVGSRVWLFCNGRYVVVEPDGSTSEWVDLPAGVSVADVATDGTHVVIVGSSWNGTDLDVVATRIALDGTILDPTPITVASAPGPQDSPSIAWLGSTFFVTYTDQRYPEGPTDVLGTRLSPAGVVASPDGVPLAASISFAETSAIVTAGPPGDHLLTFHRASGAGHFELHAVRLDDTGAYAGLAIRIDAVPGTRRPARVGSEWLIPFVQSHRLGMVAFAPATGTFRYEALASFSGAQFDPSIASDGTRALLAWHGETSTARLTEQYGDLLVHGAPTMRVPLTTRASESHARVDLVPGGTEYLARFTEGREPYGLAPYTRVVSSEGTPLGAPQYLDTALSAGPLAPGGAGGAYAVATTPYEGAIAFQFLDATGAPIATGTTLPALYSSTVVRDLARGPSGGYVAVASYYAGESGIHAGRFRDDGTPVDSATFSLTLSSANESDPAIGASSGGYLAAWVDTRDGEPNVYGIRLDPNGEVLDRASIAIGVGAERAAVPRVSRCGDGWLVTWTSRSGTSDSSVHWAFVSGAGVPGPVTTIATDDWRNPVRDVIAGWGGTRAVVLWARGDAHGTTEIRGRVIDATGQTIGADFVVAQELVTRFGSLVSNGNDDLQLAYLRTDPRDRVVRSHLRRISVGDALGSACTSSRECGSGTCVDGVCCVSGCGGGAPDCMACSVAAGAAVDGLCGPVRASTVCRTASGACDVADVCDGTSIACPEDAHAEDGTPCLDGDLCNGGEQCAAGVCRSGHPIRCEDFDPCTRDACDPAVGCSWVPDPSCGDAGADAGTDAGSASTDDAGTASDAGADDGGSGNDGGSDDDAGASAGSDAGTDAATHGADGSAPATDDGGVTPADAGGGCGCRVHTANGSASTGLLPLVLVAVALARRRRGGAARR</sequence>
<feature type="chain" id="PRO_5002512265" evidence="2">
    <location>
        <begin position="28"/>
        <end position="1175"/>
    </location>
</feature>
<keyword evidence="5" id="KW-1185">Reference proteome</keyword>
<keyword evidence="2" id="KW-0732">Signal</keyword>
<protein>
    <submittedName>
        <fullName evidence="4">Tryptophan synthase alpha chain</fullName>
    </submittedName>
</protein>
<feature type="signal peptide" evidence="2">
    <location>
        <begin position="1"/>
        <end position="27"/>
    </location>
</feature>